<dbReference type="Gene3D" id="3.40.50.1440">
    <property type="entry name" value="Tubulin/FtsZ, GTPase domain"/>
    <property type="match status" value="1"/>
</dbReference>
<comment type="caution">
    <text evidence="2">The sequence shown here is derived from an EMBL/GenBank/DDBJ whole genome shotgun (WGS) entry which is preliminary data.</text>
</comment>
<dbReference type="SUPFAM" id="SSF52490">
    <property type="entry name" value="Tubulin nucleotide-binding domain-like"/>
    <property type="match status" value="1"/>
</dbReference>
<dbReference type="InterPro" id="IPR036525">
    <property type="entry name" value="Tubulin/FtsZ_GTPase_sf"/>
</dbReference>
<name>A0A2T1M3H6_9CHRO</name>
<accession>A0A2T1M3H6</accession>
<reference evidence="2 3" key="2">
    <citation type="submission" date="2018-03" db="EMBL/GenBank/DDBJ databases">
        <authorList>
            <person name="Keele B.F."/>
        </authorList>
    </citation>
    <scope>NUCLEOTIDE SEQUENCE [LARGE SCALE GENOMIC DNA]</scope>
    <source>
        <strain evidence="2 3">CCALA 016</strain>
    </source>
</reference>
<dbReference type="AlphaFoldDB" id="A0A2T1M3H6"/>
<dbReference type="RefSeq" id="WP_106455000.1">
    <property type="nucleotide sequence ID" value="NZ_PXOH01000001.1"/>
</dbReference>
<dbReference type="InterPro" id="IPR025904">
    <property type="entry name" value="Tubulin-like"/>
</dbReference>
<dbReference type="EMBL" id="PXOH01000001">
    <property type="protein sequence ID" value="PSF39378.1"/>
    <property type="molecule type" value="Genomic_DNA"/>
</dbReference>
<evidence type="ECO:0008006" key="4">
    <source>
        <dbReference type="Google" id="ProtNLM"/>
    </source>
</evidence>
<sequence>MVTEFQGKPKERQSRVIKKTICIGLGGTGRDVLMRIRRLIIDKYGSLDELPVISFLAIDTDKDALQTTGLRTGNTYQGEEIVFTDSERIAATMTPVDVNTFRQELKDQYKYNRPGPCHHIARWFPPQLVEHIKAIQDGAHGIRPVGRLTFFHNFRKIQKAIESAENRTRGHEGVLLKKGFNVEQGLNIFVVGSLCGGTGSGMFLDVAYTIRRMYSEKETQLFGYLVVSPQLYGDTPNMNGNVYAALKELNYYSTPQTTFDTCFDLQNLIEIQESRPPFDFTYLVSNQTAKDYKIIDKNKLTNVIAHKITLDFCGELASALKEQRDNFRLQMLSADEHPFKMTQRYLTFGLASVYFTRDIIVQVALNRLELNLTKFWLDGKGQSPEAQTLLKRFLINWSADKSSKDYFLLKLEELTQDTNKNFAQTLKTWKVNLDISLEESKNLDEIEGIINQLPGKLREQFRTVQPGETESTRGIWLTYLQKSRVSLIDKLKGDIEQYWESLLNPGNADFCVNNTRAWLEAFFTELNDSQRRLEEQKQDLREMYRLEDLEKKWQDTKQLIDDFQQQKSLPFFGKNKVGQIQSEARNGVQQIYQLIKHNFDFALVEEALKICISLQQQIQSLINQTNNLNNLFQDLNVFYQKNESDLKQVNFDEMSGEAILPEEDIDSCYDDFVEVNEPYAQLVSVSLKIIERFGNNQTLTQLLKPNLVDEPHLKQIINNTVDRQFSNRGMSKVQSAIKRFLEHYPISERSKRLEQILLESEPLLPINVSATRYFDDPGKTLKIIGFKDKDEPEVRQFKEILKKEIGVADSVLKPMQAEDEIIIVHEYAAFPLRIVSGLEQMRQLYERQLKLAQSFLHNDYSIDFFEMIPPDANHVNQIEHTFFPCIALDILKHNAQIDKFELTYYDQFRRTEEAIFLSSVWREAVEQLAKRQDIAQALIEKFEQFKYQLKSQPNQWYTYYFPEKIVKFIAHIDTLPKEHFNYFDRGKVIGEKATDKELAKDGIIQLFCLEMRNFLGVMEPQLTPSTNQTNSQPILTGEVLEPEIEDNVQSTAVSQKSSLEQLEKLKLLDKYTDDFKQGFLTQEQFEAVKKLIFDQ</sequence>
<organism evidence="2 3">
    <name type="scientific">Aphanothece hegewaldii CCALA 016</name>
    <dbReference type="NCBI Taxonomy" id="2107694"/>
    <lineage>
        <taxon>Bacteria</taxon>
        <taxon>Bacillati</taxon>
        <taxon>Cyanobacteriota</taxon>
        <taxon>Cyanophyceae</taxon>
        <taxon>Oscillatoriophycideae</taxon>
        <taxon>Chroococcales</taxon>
        <taxon>Aphanothecaceae</taxon>
        <taxon>Aphanothece</taxon>
    </lineage>
</organism>
<evidence type="ECO:0000313" key="3">
    <source>
        <dbReference type="Proteomes" id="UP000239001"/>
    </source>
</evidence>
<evidence type="ECO:0000313" key="2">
    <source>
        <dbReference type="EMBL" id="PSF39378.1"/>
    </source>
</evidence>
<gene>
    <name evidence="2" type="ORF">C7H19_00910</name>
</gene>
<dbReference type="Proteomes" id="UP000239001">
    <property type="component" value="Unassembled WGS sequence"/>
</dbReference>
<evidence type="ECO:0000256" key="1">
    <source>
        <dbReference type="SAM" id="Coils"/>
    </source>
</evidence>
<dbReference type="Pfam" id="PF13809">
    <property type="entry name" value="Tubulin_2"/>
    <property type="match status" value="1"/>
</dbReference>
<reference evidence="2 3" key="1">
    <citation type="submission" date="2018-03" db="EMBL/GenBank/DDBJ databases">
        <title>The ancient ancestry and fast evolution of plastids.</title>
        <authorList>
            <person name="Moore K.R."/>
            <person name="Magnabosco C."/>
            <person name="Momper L."/>
            <person name="Gold D.A."/>
            <person name="Bosak T."/>
            <person name="Fournier G.P."/>
        </authorList>
    </citation>
    <scope>NUCLEOTIDE SEQUENCE [LARGE SCALE GENOMIC DNA]</scope>
    <source>
        <strain evidence="2 3">CCALA 016</strain>
    </source>
</reference>
<feature type="coiled-coil region" evidence="1">
    <location>
        <begin position="604"/>
        <end position="631"/>
    </location>
</feature>
<keyword evidence="1" id="KW-0175">Coiled coil</keyword>
<dbReference type="OrthoDB" id="3400278at2"/>
<protein>
    <recommendedName>
        <fullName evidence="4">Tubulin like</fullName>
    </recommendedName>
</protein>
<keyword evidence="3" id="KW-1185">Reference proteome</keyword>
<proteinExistence type="predicted"/>
<feature type="coiled-coil region" evidence="1">
    <location>
        <begin position="519"/>
        <end position="566"/>
    </location>
</feature>